<dbReference type="AlphaFoldDB" id="B6XGK9"/>
<keyword evidence="1" id="KW-1133">Transmembrane helix</keyword>
<comment type="caution">
    <text evidence="2">The sequence shown here is derived from an EMBL/GenBank/DDBJ whole genome shotgun (WGS) entry which is preliminary data.</text>
</comment>
<sequence length="90" mass="10418">MNNIGHIKNLTMKLIVPVGNGRRNTGRKPKKMLLSRYYVTQLYVLAIFFRVKAQYLQSGQNKVKISVSYNYKKTCRLTGRFQGVFGDKDD</sequence>
<name>B6XGK9_9GAMM</name>
<gene>
    <name evidence="2" type="ORF">PROVALCAL_02494</name>
</gene>
<evidence type="ECO:0000256" key="1">
    <source>
        <dbReference type="SAM" id="Phobius"/>
    </source>
</evidence>
<reference evidence="2 3" key="1">
    <citation type="submission" date="2008-10" db="EMBL/GenBank/DDBJ databases">
        <title>Draft genome sequence of Providencia alcalifaciens (DSM 30120).</title>
        <authorList>
            <person name="Sudarsanam P."/>
            <person name="Ley R."/>
            <person name="Guruge J."/>
            <person name="Turnbaugh P.J."/>
            <person name="Mahowald M."/>
            <person name="Liep D."/>
            <person name="Gordon J."/>
        </authorList>
    </citation>
    <scope>NUCLEOTIDE SEQUENCE [LARGE SCALE GENOMIC DNA]</scope>
    <source>
        <strain evidence="2 3">DSM 30120</strain>
    </source>
</reference>
<dbReference type="EMBL" id="ABXW01000051">
    <property type="protein sequence ID" value="EEB45405.1"/>
    <property type="molecule type" value="Genomic_DNA"/>
</dbReference>
<evidence type="ECO:0000313" key="2">
    <source>
        <dbReference type="EMBL" id="EEB45405.1"/>
    </source>
</evidence>
<feature type="transmembrane region" description="Helical" evidence="1">
    <location>
        <begin position="33"/>
        <end position="51"/>
    </location>
</feature>
<keyword evidence="1" id="KW-0472">Membrane</keyword>
<reference evidence="2 3" key="2">
    <citation type="submission" date="2008-10" db="EMBL/GenBank/DDBJ databases">
        <authorList>
            <person name="Fulton L."/>
            <person name="Clifton S."/>
            <person name="Fulton B."/>
            <person name="Xu J."/>
            <person name="Minx P."/>
            <person name="Pepin K.H."/>
            <person name="Johnson M."/>
            <person name="Bhonagiri V."/>
            <person name="Nash W.E."/>
            <person name="Mardis E.R."/>
            <person name="Wilson R.K."/>
        </authorList>
    </citation>
    <scope>NUCLEOTIDE SEQUENCE [LARGE SCALE GENOMIC DNA]</scope>
    <source>
        <strain evidence="2 3">DSM 30120</strain>
    </source>
</reference>
<protein>
    <submittedName>
        <fullName evidence="2">Uncharacterized protein</fullName>
    </submittedName>
</protein>
<evidence type="ECO:0000313" key="3">
    <source>
        <dbReference type="Proteomes" id="UP000003729"/>
    </source>
</evidence>
<organism evidence="2 3">
    <name type="scientific">Providencia alcalifaciens DSM 30120</name>
    <dbReference type="NCBI Taxonomy" id="520999"/>
    <lineage>
        <taxon>Bacteria</taxon>
        <taxon>Pseudomonadati</taxon>
        <taxon>Pseudomonadota</taxon>
        <taxon>Gammaproteobacteria</taxon>
        <taxon>Enterobacterales</taxon>
        <taxon>Morganellaceae</taxon>
        <taxon>Providencia</taxon>
    </lineage>
</organism>
<proteinExistence type="predicted"/>
<keyword evidence="1" id="KW-0812">Transmembrane</keyword>
<accession>B6XGK9</accession>
<dbReference type="Proteomes" id="UP000003729">
    <property type="component" value="Unassembled WGS sequence"/>
</dbReference>